<name>A0A6H2A1P0_9ZZZZ</name>
<accession>A0A6H2A1P0</accession>
<organism evidence="1">
    <name type="scientific">viral metagenome</name>
    <dbReference type="NCBI Taxonomy" id="1070528"/>
    <lineage>
        <taxon>unclassified sequences</taxon>
        <taxon>metagenomes</taxon>
        <taxon>organismal metagenomes</taxon>
    </lineage>
</organism>
<evidence type="ECO:0000313" key="2">
    <source>
        <dbReference type="EMBL" id="QJA57338.1"/>
    </source>
</evidence>
<dbReference type="AlphaFoldDB" id="A0A6H2A1P0"/>
<dbReference type="EMBL" id="MT141268">
    <property type="protein sequence ID" value="QJA57338.1"/>
    <property type="molecule type" value="Genomic_DNA"/>
</dbReference>
<protein>
    <submittedName>
        <fullName evidence="1">Uncharacterized protein</fullName>
    </submittedName>
</protein>
<dbReference type="EMBL" id="MT142324">
    <property type="protein sequence ID" value="QJA78194.1"/>
    <property type="molecule type" value="Genomic_DNA"/>
</dbReference>
<evidence type="ECO:0000313" key="1">
    <source>
        <dbReference type="EMBL" id="QJA53734.1"/>
    </source>
</evidence>
<dbReference type="EMBL" id="MT144446">
    <property type="protein sequence ID" value="QJA53734.1"/>
    <property type="molecule type" value="Genomic_DNA"/>
</dbReference>
<gene>
    <name evidence="3" type="ORF">MM415A01118_0020</name>
    <name evidence="2" type="ORF">MM415B01659_0007</name>
    <name evidence="1" type="ORF">TM448A03870_0005</name>
    <name evidence="4" type="ORF">TM448B01472_0020</name>
</gene>
<proteinExistence type="predicted"/>
<evidence type="ECO:0000313" key="3">
    <source>
        <dbReference type="EMBL" id="QJA78194.1"/>
    </source>
</evidence>
<sequence>MGSEIGGYRQYKKATCTAATHNLDLVEVRDDHKIYVTMIGTRSDRANADVEVFIVTGGQEILLRHALNLSADEGHTQKVNTWLYTSEFIRFKFGGLTSGDIVEGWAVGEDKYTGEAK</sequence>
<dbReference type="EMBL" id="MT144765">
    <property type="protein sequence ID" value="QJH99058.1"/>
    <property type="molecule type" value="Genomic_DNA"/>
</dbReference>
<reference evidence="1" key="1">
    <citation type="submission" date="2020-03" db="EMBL/GenBank/DDBJ databases">
        <title>The deep terrestrial virosphere.</title>
        <authorList>
            <person name="Holmfeldt K."/>
            <person name="Nilsson E."/>
            <person name="Simone D."/>
            <person name="Lopez-Fernandez M."/>
            <person name="Wu X."/>
            <person name="de Brujin I."/>
            <person name="Lundin D."/>
            <person name="Andersson A."/>
            <person name="Bertilsson S."/>
            <person name="Dopson M."/>
        </authorList>
    </citation>
    <scope>NUCLEOTIDE SEQUENCE</scope>
    <source>
        <strain evidence="3">MM415A01118</strain>
        <strain evidence="2">MM415B01659</strain>
        <strain evidence="1">TM448A03870</strain>
        <strain evidence="4">TM448B01472</strain>
    </source>
</reference>
<evidence type="ECO:0000313" key="4">
    <source>
        <dbReference type="EMBL" id="QJH99058.1"/>
    </source>
</evidence>